<comment type="similarity">
    <text evidence="1 6">Belongs to the FHY3/FAR1 family.</text>
</comment>
<keyword evidence="2 6" id="KW-0479">Metal-binding</keyword>
<evidence type="ECO:0000313" key="8">
    <source>
        <dbReference type="EMBL" id="KAK9672975.1"/>
    </source>
</evidence>
<name>A0AAW1HAC5_SAPOF</name>
<comment type="caution">
    <text evidence="8">The sequence shown here is derived from an EMBL/GenBank/DDBJ whole genome shotgun (WGS) entry which is preliminary data.</text>
</comment>
<accession>A0AAW1HAC5</accession>
<keyword evidence="4 6" id="KW-0862">Zinc</keyword>
<evidence type="ECO:0000313" key="9">
    <source>
        <dbReference type="Proteomes" id="UP001443914"/>
    </source>
</evidence>
<reference evidence="8" key="1">
    <citation type="submission" date="2024-03" db="EMBL/GenBank/DDBJ databases">
        <title>WGS assembly of Saponaria officinalis var. Norfolk2.</title>
        <authorList>
            <person name="Jenkins J."/>
            <person name="Shu S."/>
            <person name="Grimwood J."/>
            <person name="Barry K."/>
            <person name="Goodstein D."/>
            <person name="Schmutz J."/>
            <person name="Leebens-Mack J."/>
            <person name="Osbourn A."/>
        </authorList>
    </citation>
    <scope>NUCLEOTIDE SEQUENCE [LARGE SCALE GENOMIC DNA]</scope>
    <source>
        <strain evidence="8">JIC</strain>
    </source>
</reference>
<protein>
    <recommendedName>
        <fullName evidence="6">Protein FAR1-RELATED SEQUENCE</fullName>
    </recommendedName>
</protein>
<feature type="domain" description="SWIM-type" evidence="7">
    <location>
        <begin position="551"/>
        <end position="587"/>
    </location>
</feature>
<dbReference type="InterPro" id="IPR031052">
    <property type="entry name" value="FHY3/FAR1"/>
</dbReference>
<gene>
    <name evidence="8" type="ORF">RND81_12G138400</name>
</gene>
<comment type="function">
    <text evidence="6">Putative transcription activator involved in regulating light control of development.</text>
</comment>
<dbReference type="InterPro" id="IPR058778">
    <property type="entry name" value="HTH_FAR1-11-like"/>
</dbReference>
<keyword evidence="6" id="KW-0539">Nucleus</keyword>
<dbReference type="PANTHER" id="PTHR31669">
    <property type="entry name" value="PROTEIN FAR1-RELATED SEQUENCE 10-RELATED"/>
    <property type="match status" value="1"/>
</dbReference>
<evidence type="ECO:0000256" key="4">
    <source>
        <dbReference type="ARBA" id="ARBA00022833"/>
    </source>
</evidence>
<dbReference type="InterPro" id="IPR018289">
    <property type="entry name" value="MULE_transposase_dom"/>
</dbReference>
<evidence type="ECO:0000256" key="1">
    <source>
        <dbReference type="ARBA" id="ARBA00005889"/>
    </source>
</evidence>
<dbReference type="PROSITE" id="PS50966">
    <property type="entry name" value="ZF_SWIM"/>
    <property type="match status" value="1"/>
</dbReference>
<dbReference type="InterPro" id="IPR004330">
    <property type="entry name" value="FAR1_DNA_bnd_dom"/>
</dbReference>
<comment type="subcellular location">
    <subcellularLocation>
        <location evidence="6">Nucleus</location>
    </subcellularLocation>
</comment>
<evidence type="ECO:0000259" key="7">
    <source>
        <dbReference type="PROSITE" id="PS50966"/>
    </source>
</evidence>
<dbReference type="SMART" id="SM00575">
    <property type="entry name" value="ZnF_PMZ"/>
    <property type="match status" value="1"/>
</dbReference>
<dbReference type="AlphaFoldDB" id="A0AAW1HAC5"/>
<dbReference type="GO" id="GO:0006355">
    <property type="term" value="P:regulation of DNA-templated transcription"/>
    <property type="evidence" value="ECO:0007669"/>
    <property type="project" value="UniProtKB-UniRule"/>
</dbReference>
<dbReference type="Proteomes" id="UP001443914">
    <property type="component" value="Unassembled WGS sequence"/>
</dbReference>
<evidence type="ECO:0000256" key="2">
    <source>
        <dbReference type="ARBA" id="ARBA00022723"/>
    </source>
</evidence>
<dbReference type="EMBL" id="JBDFQZ010000012">
    <property type="protein sequence ID" value="KAK9672975.1"/>
    <property type="molecule type" value="Genomic_DNA"/>
</dbReference>
<evidence type="ECO:0000256" key="5">
    <source>
        <dbReference type="PROSITE-ProRule" id="PRU00325"/>
    </source>
</evidence>
<dbReference type="Pfam" id="PF03101">
    <property type="entry name" value="FAR1"/>
    <property type="match status" value="1"/>
</dbReference>
<evidence type="ECO:0000256" key="3">
    <source>
        <dbReference type="ARBA" id="ARBA00022771"/>
    </source>
</evidence>
<keyword evidence="9" id="KW-1185">Reference proteome</keyword>
<evidence type="ECO:0000256" key="6">
    <source>
        <dbReference type="RuleBase" id="RU367018"/>
    </source>
</evidence>
<keyword evidence="3 5" id="KW-0863">Zinc-finger</keyword>
<organism evidence="8 9">
    <name type="scientific">Saponaria officinalis</name>
    <name type="common">Common soapwort</name>
    <name type="synonym">Lychnis saponaria</name>
    <dbReference type="NCBI Taxonomy" id="3572"/>
    <lineage>
        <taxon>Eukaryota</taxon>
        <taxon>Viridiplantae</taxon>
        <taxon>Streptophyta</taxon>
        <taxon>Embryophyta</taxon>
        <taxon>Tracheophyta</taxon>
        <taxon>Spermatophyta</taxon>
        <taxon>Magnoliopsida</taxon>
        <taxon>eudicotyledons</taxon>
        <taxon>Gunneridae</taxon>
        <taxon>Pentapetalae</taxon>
        <taxon>Caryophyllales</taxon>
        <taxon>Caryophyllaceae</taxon>
        <taxon>Caryophylleae</taxon>
        <taxon>Saponaria</taxon>
    </lineage>
</organism>
<dbReference type="InterPro" id="IPR007527">
    <property type="entry name" value="Znf_SWIM"/>
</dbReference>
<dbReference type="Pfam" id="PF04434">
    <property type="entry name" value="SWIM"/>
    <property type="match status" value="1"/>
</dbReference>
<dbReference type="Pfam" id="PF26175">
    <property type="entry name" value="HTH_FAR1"/>
    <property type="match status" value="1"/>
</dbReference>
<proteinExistence type="inferred from homology"/>
<dbReference type="Pfam" id="PF10551">
    <property type="entry name" value="MULE"/>
    <property type="match status" value="1"/>
</dbReference>
<dbReference type="PANTHER" id="PTHR31669:SF291">
    <property type="entry name" value="PROTEIN FAR1-RELATED SEQUENCE"/>
    <property type="match status" value="1"/>
</dbReference>
<dbReference type="GO" id="GO:0008270">
    <property type="term" value="F:zinc ion binding"/>
    <property type="evidence" value="ECO:0007669"/>
    <property type="project" value="UniProtKB-UniRule"/>
</dbReference>
<sequence>MTESEDRDLESSENDTALFQNKNESAQKLPADAILLQQTSVNLVPFIGQRFVSQDAAYEFYCSFAKQCGFKIRRHRTRGKDGIGRGVTRRDFTCHRGGFPQLKPNEEGKLQRNRKSSRCGCQAFMRIVKRADFDVPEWRVTGFSNHHNHELSKSAEVHILPTQCLISSDDKTRICMFAKAGISVRQMLRLMELEKGVKLGCLPFSELDIRNLLQSFRHVDKDSDPVDLIGVCKRWKDENPDFKYDYKLDNHNRLEHIAWSYPSSIQQYEGYGDAVVFDTTHRLDAYDMLLGLLIGVNNHGIVCLYGCVLLRDENLPSFAWALTTFLCFMKGKAPQTILTDHNTWLKEAIAAEMPATKHAFCIWHIMANFSDWFSDMLGFHYDDLKAEFYRLYNLEMVEKFEDGWKDMVCKYGLQTNKHIVGLYALRNFWALSFLRRYFFAGLTCKSVIDSVNAFIQRILSSQAELEHFIDKVASIAEYNDQTGLKLKTQQKLQKVSVETGSPMESHASNVLTPYAFSMLQEELVLAPQFASVLVNEGCFHVRHHTQINEGCKVTWDPRQGLINCTCHQFEFLGIVCRHILRVLSTNNCFHIPDQYLPYRWSLLGSSSYTKHFRDDTPPKEQVEKVHIFESLLSSVVSESLETRERLDIACEQMFAFLSDIKQLPRSTNPAKEDEYTNPTSSLILHEVEDADGSIAQSFTLGNFQESFVSKLRERKPSSSIDILRKRRRCSIPCCGQLGHDASDCLIVGSDSLHGDRDTLGFL</sequence>
<dbReference type="InterPro" id="IPR006564">
    <property type="entry name" value="Znf_PMZ"/>
</dbReference>
<dbReference type="GO" id="GO:0005634">
    <property type="term" value="C:nucleus"/>
    <property type="evidence" value="ECO:0007669"/>
    <property type="project" value="UniProtKB-SubCell"/>
</dbReference>